<dbReference type="GO" id="GO:0003735">
    <property type="term" value="F:structural constituent of ribosome"/>
    <property type="evidence" value="ECO:0007669"/>
    <property type="project" value="InterPro"/>
</dbReference>
<dbReference type="GO" id="GO:0022626">
    <property type="term" value="C:cytosolic ribosome"/>
    <property type="evidence" value="ECO:0007669"/>
    <property type="project" value="UniProtKB-ARBA"/>
</dbReference>
<evidence type="ECO:0000313" key="4">
    <source>
        <dbReference type="EMBL" id="KAK7808639.1"/>
    </source>
</evidence>
<dbReference type="Proteomes" id="UP001488838">
    <property type="component" value="Unassembled WGS sequence"/>
</dbReference>
<evidence type="ECO:0000313" key="5">
    <source>
        <dbReference type="Proteomes" id="UP001488838"/>
    </source>
</evidence>
<dbReference type="InterPro" id="IPR012678">
    <property type="entry name" value="Ribosomal_uL23/eL15/eS24_sf"/>
</dbReference>
<evidence type="ECO:0000256" key="2">
    <source>
        <dbReference type="ARBA" id="ARBA00023274"/>
    </source>
</evidence>
<dbReference type="GO" id="GO:0044391">
    <property type="term" value="C:ribosomal subunit"/>
    <property type="evidence" value="ECO:0007669"/>
    <property type="project" value="UniProtKB-ARBA"/>
</dbReference>
<organism evidence="4 5">
    <name type="scientific">Myodes glareolus</name>
    <name type="common">Bank vole</name>
    <name type="synonym">Clethrionomys glareolus</name>
    <dbReference type="NCBI Taxonomy" id="447135"/>
    <lineage>
        <taxon>Eukaryota</taxon>
        <taxon>Metazoa</taxon>
        <taxon>Chordata</taxon>
        <taxon>Craniata</taxon>
        <taxon>Vertebrata</taxon>
        <taxon>Euteleostomi</taxon>
        <taxon>Mammalia</taxon>
        <taxon>Eutheria</taxon>
        <taxon>Euarchontoglires</taxon>
        <taxon>Glires</taxon>
        <taxon>Rodentia</taxon>
        <taxon>Myomorpha</taxon>
        <taxon>Muroidea</taxon>
        <taxon>Cricetidae</taxon>
        <taxon>Arvicolinae</taxon>
        <taxon>Myodes</taxon>
    </lineage>
</organism>
<gene>
    <name evidence="4" type="ORF">U0070_010038</name>
</gene>
<feature type="compositionally biased region" description="Basic and acidic residues" evidence="3">
    <location>
        <begin position="33"/>
        <end position="48"/>
    </location>
</feature>
<keyword evidence="2" id="KW-0687">Ribonucleoprotein</keyword>
<evidence type="ECO:0000256" key="3">
    <source>
        <dbReference type="SAM" id="MobiDB-lite"/>
    </source>
</evidence>
<keyword evidence="5" id="KW-1185">Reference proteome</keyword>
<keyword evidence="1" id="KW-0689">Ribosomal protein</keyword>
<reference evidence="4 5" key="1">
    <citation type="journal article" date="2023" name="bioRxiv">
        <title>Conserved and derived expression patterns and positive selection on dental genes reveal complex evolutionary context of ever-growing rodent molars.</title>
        <authorList>
            <person name="Calamari Z.T."/>
            <person name="Song A."/>
            <person name="Cohen E."/>
            <person name="Akter M."/>
            <person name="Roy R.D."/>
            <person name="Hallikas O."/>
            <person name="Christensen M.M."/>
            <person name="Li P."/>
            <person name="Marangoni P."/>
            <person name="Jernvall J."/>
            <person name="Klein O.D."/>
        </authorList>
    </citation>
    <scope>NUCLEOTIDE SEQUENCE [LARGE SCALE GENOMIC DNA]</scope>
    <source>
        <strain evidence="4">V071</strain>
    </source>
</reference>
<dbReference type="AlphaFoldDB" id="A0AAW0I2R8"/>
<sequence length="99" mass="11551">MTYDVKPQATASSTSGLSTRDRTSPPLINDSNTEEHRDDSKRQGSHEKDRRRHHTVLTVDVKANKHRRKQTVKKLYDTDVAKVNNTLIRPEREKEAWVW</sequence>
<dbReference type="GO" id="GO:0006412">
    <property type="term" value="P:translation"/>
    <property type="evidence" value="ECO:0007669"/>
    <property type="project" value="InterPro"/>
</dbReference>
<dbReference type="SUPFAM" id="SSF54189">
    <property type="entry name" value="Ribosomal proteins S24e, L23 and L15e"/>
    <property type="match status" value="1"/>
</dbReference>
<proteinExistence type="predicted"/>
<feature type="compositionally biased region" description="Polar residues" evidence="3">
    <location>
        <begin position="9"/>
        <end position="18"/>
    </location>
</feature>
<dbReference type="InterPro" id="IPR012677">
    <property type="entry name" value="Nucleotide-bd_a/b_plait_sf"/>
</dbReference>
<protein>
    <submittedName>
        <fullName evidence="4">Uncharacterized protein</fullName>
    </submittedName>
</protein>
<comment type="caution">
    <text evidence="4">The sequence shown here is derived from an EMBL/GenBank/DDBJ whole genome shotgun (WGS) entry which is preliminary data.</text>
</comment>
<dbReference type="Gene3D" id="3.30.70.330">
    <property type="match status" value="1"/>
</dbReference>
<evidence type="ECO:0000256" key="1">
    <source>
        <dbReference type="ARBA" id="ARBA00022980"/>
    </source>
</evidence>
<dbReference type="EMBL" id="JBBHLL010000234">
    <property type="protein sequence ID" value="KAK7808639.1"/>
    <property type="molecule type" value="Genomic_DNA"/>
</dbReference>
<accession>A0AAW0I2R8</accession>
<name>A0AAW0I2R8_MYOGA</name>
<feature type="region of interest" description="Disordered" evidence="3">
    <location>
        <begin position="1"/>
        <end position="54"/>
    </location>
</feature>